<dbReference type="Pfam" id="PF00079">
    <property type="entry name" value="Serpin"/>
    <property type="match status" value="1"/>
</dbReference>
<reference evidence="2 3" key="1">
    <citation type="journal article" date="2013" name="BMC Genomics">
        <title>Comparative genomics of parasitic silkworm microsporidia reveal an association between genome expansion and host adaptation.</title>
        <authorList>
            <person name="Pan G."/>
            <person name="Xu J."/>
            <person name="Li T."/>
            <person name="Xia Q."/>
            <person name="Liu S.L."/>
            <person name="Zhang G."/>
            <person name="Li S."/>
            <person name="Li C."/>
            <person name="Liu H."/>
            <person name="Yang L."/>
            <person name="Liu T."/>
            <person name="Zhang X."/>
            <person name="Wu Z."/>
            <person name="Fan W."/>
            <person name="Dang X."/>
            <person name="Xiang H."/>
            <person name="Tao M."/>
            <person name="Li Y."/>
            <person name="Hu J."/>
            <person name="Li Z."/>
            <person name="Lin L."/>
            <person name="Luo J."/>
            <person name="Geng L."/>
            <person name="Wang L."/>
            <person name="Long M."/>
            <person name="Wan Y."/>
            <person name="He N."/>
            <person name="Zhang Z."/>
            <person name="Lu C."/>
            <person name="Keeling P.J."/>
            <person name="Wang J."/>
            <person name="Xiang Z."/>
            <person name="Zhou Z."/>
        </authorList>
    </citation>
    <scope>NUCLEOTIDE SEQUENCE [LARGE SCALE GENOMIC DNA]</scope>
    <source>
        <strain evidence="3">CQ1 / CVCC 102059</strain>
    </source>
</reference>
<gene>
    <name evidence="2" type="ORF">NBO_19g0009</name>
</gene>
<keyword evidence="3" id="KW-1185">Reference proteome</keyword>
<dbReference type="AlphaFoldDB" id="R0KUV2"/>
<dbReference type="InterPro" id="IPR023796">
    <property type="entry name" value="Serpin_dom"/>
</dbReference>
<dbReference type="InterPro" id="IPR036186">
    <property type="entry name" value="Serpin_sf"/>
</dbReference>
<dbReference type="InterPro" id="IPR042185">
    <property type="entry name" value="Serpin_sf_2"/>
</dbReference>
<protein>
    <recommendedName>
        <fullName evidence="1">Serpin domain-containing protein</fullName>
    </recommendedName>
</protein>
<dbReference type="Gene3D" id="2.30.39.10">
    <property type="entry name" value="Alpha-1-antitrypsin, domain 1"/>
    <property type="match status" value="1"/>
</dbReference>
<evidence type="ECO:0000313" key="3">
    <source>
        <dbReference type="Proteomes" id="UP000016927"/>
    </source>
</evidence>
<feature type="domain" description="Serpin" evidence="1">
    <location>
        <begin position="81"/>
        <end position="337"/>
    </location>
</feature>
<name>R0KUV2_NOSB1</name>
<dbReference type="Proteomes" id="UP000016927">
    <property type="component" value="Unassembled WGS sequence"/>
</dbReference>
<dbReference type="HOGENOM" id="CLU_792486_0_0_1"/>
<sequence>MDFLEISKTTSCFSPVCYFYLIYLMCESNDLGRKMSELGKTKINEVLKIYDVNEEIFKTICCLYTKDYQNEIERKIDGWHIENFNDKNAQRIYEQHVSWFNLKTKGKYLTPIKPGDFEKFNSIYLTVAIFQDDWARKFNRVRSCISHFHESKSEKSERMFLVIEDEFKYNIIKSKNASYHIVALPYITRNGNDYSRYMVYLIPISVQGKYFGNIDFGDNLSIVWKSFCKKHSTIKRAINDLRNKTITLQIPKIYNLQTNFNMIDLISEIFNIDLTDKSISEMTTYLHIYENGTGPINIMDQFLYDSKLRKDLSGVKANVPHISFIFDMDLEKILFITKDLGQNCIGQAEK</sequence>
<accession>R0KUV2</accession>
<dbReference type="SUPFAM" id="SSF56574">
    <property type="entry name" value="Serpins"/>
    <property type="match status" value="1"/>
</dbReference>
<dbReference type="VEuPathDB" id="MicrosporidiaDB:NBO_19g0009"/>
<evidence type="ECO:0000259" key="1">
    <source>
        <dbReference type="Pfam" id="PF00079"/>
    </source>
</evidence>
<dbReference type="InterPro" id="IPR042178">
    <property type="entry name" value="Serpin_sf_1"/>
</dbReference>
<dbReference type="EMBL" id="KB908927">
    <property type="protein sequence ID" value="EOB14656.1"/>
    <property type="molecule type" value="Genomic_DNA"/>
</dbReference>
<evidence type="ECO:0000313" key="2">
    <source>
        <dbReference type="EMBL" id="EOB14656.1"/>
    </source>
</evidence>
<dbReference type="Gene3D" id="3.30.497.10">
    <property type="entry name" value="Antithrombin, subunit I, domain 2"/>
    <property type="match status" value="1"/>
</dbReference>
<proteinExistence type="predicted"/>
<organism evidence="2 3">
    <name type="scientific">Nosema bombycis (strain CQ1 / CVCC 102059)</name>
    <name type="common">Microsporidian parasite</name>
    <name type="synonym">Pebrine of silkworm</name>
    <dbReference type="NCBI Taxonomy" id="578461"/>
    <lineage>
        <taxon>Eukaryota</taxon>
        <taxon>Fungi</taxon>
        <taxon>Fungi incertae sedis</taxon>
        <taxon>Microsporidia</taxon>
        <taxon>Nosematidae</taxon>
        <taxon>Nosema</taxon>
    </lineage>
</organism>